<evidence type="ECO:0000256" key="8">
    <source>
        <dbReference type="ARBA" id="ARBA00022840"/>
    </source>
</evidence>
<feature type="binding site" evidence="11">
    <location>
        <position position="35"/>
    </location>
    <ligand>
        <name>CTP</name>
        <dbReference type="ChEBI" id="CHEBI:37563"/>
    </ligand>
</feature>
<dbReference type="Proteomes" id="UP001180842">
    <property type="component" value="Unassembled WGS sequence"/>
</dbReference>
<evidence type="ECO:0000256" key="2">
    <source>
        <dbReference type="ARBA" id="ARBA00022679"/>
    </source>
</evidence>
<dbReference type="PANTHER" id="PTHR46173">
    <property type="entry name" value="CCA TRNA NUCLEOTIDYLTRANSFERASE 1, MITOCHONDRIAL"/>
    <property type="match status" value="1"/>
</dbReference>
<dbReference type="PANTHER" id="PTHR46173:SF1">
    <property type="entry name" value="CCA TRNA NUCLEOTIDYLTRANSFERASE 1, MITOCHONDRIAL"/>
    <property type="match status" value="1"/>
</dbReference>
<keyword evidence="6 11" id="KW-0547">Nucleotide-binding</keyword>
<dbReference type="AlphaFoldDB" id="A0AAE4L6I8"/>
<keyword evidence="7 11" id="KW-0692">RNA repair</keyword>
<dbReference type="Pfam" id="PF13735">
    <property type="entry name" value="tRNA_NucTran2_2"/>
    <property type="match status" value="1"/>
</dbReference>
<comment type="caution">
    <text evidence="15">The sequence shown here is derived from an EMBL/GenBank/DDBJ whole genome shotgun (WGS) entry which is preliminary data.</text>
</comment>
<feature type="binding site" evidence="11">
    <location>
        <position position="116"/>
    </location>
    <ligand>
        <name>ATP</name>
        <dbReference type="ChEBI" id="CHEBI:30616"/>
    </ligand>
</feature>
<keyword evidence="3 11" id="KW-0819">tRNA processing</keyword>
<dbReference type="HAMAP" id="MF_01263">
    <property type="entry name" value="CCA_bact_type3"/>
    <property type="match status" value="1"/>
</dbReference>
<comment type="catalytic activity">
    <reaction evidence="11">
        <text>a tRNA precursor + 2 CTP + ATP = a tRNA with a 3' CCA end + 3 diphosphate</text>
        <dbReference type="Rhea" id="RHEA:14433"/>
        <dbReference type="Rhea" id="RHEA-COMP:10465"/>
        <dbReference type="Rhea" id="RHEA-COMP:10468"/>
        <dbReference type="ChEBI" id="CHEBI:30616"/>
        <dbReference type="ChEBI" id="CHEBI:33019"/>
        <dbReference type="ChEBI" id="CHEBI:37563"/>
        <dbReference type="ChEBI" id="CHEBI:74896"/>
        <dbReference type="ChEBI" id="CHEBI:83071"/>
        <dbReference type="EC" id="2.7.7.72"/>
    </reaction>
</comment>
<feature type="binding site" evidence="11">
    <location>
        <position position="116"/>
    </location>
    <ligand>
        <name>CTP</name>
        <dbReference type="ChEBI" id="CHEBI:37563"/>
    </ligand>
</feature>
<dbReference type="GO" id="GO:0000287">
    <property type="term" value="F:magnesium ion binding"/>
    <property type="evidence" value="ECO:0007669"/>
    <property type="project" value="UniProtKB-UniRule"/>
</dbReference>
<feature type="domain" description="tRNA nucleotidyltransferase/poly(A) polymerase RNA and SrmB- binding" evidence="13">
    <location>
        <begin position="174"/>
        <end position="224"/>
    </location>
</feature>
<feature type="binding site" evidence="11">
    <location>
        <position position="35"/>
    </location>
    <ligand>
        <name>ATP</name>
        <dbReference type="ChEBI" id="CHEBI:30616"/>
    </ligand>
</feature>
<evidence type="ECO:0000259" key="12">
    <source>
        <dbReference type="Pfam" id="PF01743"/>
    </source>
</evidence>
<organism evidence="15 16">
    <name type="scientific">Enterococcus pseudoavium</name>
    <dbReference type="NCBI Taxonomy" id="44007"/>
    <lineage>
        <taxon>Bacteria</taxon>
        <taxon>Bacillati</taxon>
        <taxon>Bacillota</taxon>
        <taxon>Bacilli</taxon>
        <taxon>Lactobacillales</taxon>
        <taxon>Enterococcaceae</taxon>
        <taxon>Enterococcus</taxon>
    </lineage>
</organism>
<dbReference type="GO" id="GO:0042245">
    <property type="term" value="P:RNA repair"/>
    <property type="evidence" value="ECO:0007669"/>
    <property type="project" value="UniProtKB-KW"/>
</dbReference>
<reference evidence="15" key="1">
    <citation type="submission" date="2023-03" db="EMBL/GenBank/DDBJ databases">
        <authorList>
            <person name="Shen W."/>
            <person name="Cai J."/>
        </authorList>
    </citation>
    <scope>NUCLEOTIDE SEQUENCE</scope>
    <source>
        <strain evidence="15">P69-2</strain>
    </source>
</reference>
<feature type="domain" description="Poly A polymerase head" evidence="12">
    <location>
        <begin position="27"/>
        <end position="147"/>
    </location>
</feature>
<dbReference type="InterPro" id="IPR043519">
    <property type="entry name" value="NT_sf"/>
</dbReference>
<dbReference type="RefSeq" id="WP_311797016.1">
    <property type="nucleotide sequence ID" value="NZ_JARQAI010000009.1"/>
</dbReference>
<dbReference type="InterPro" id="IPR023068">
    <property type="entry name" value="CCA-adding_enz_firmicutes"/>
</dbReference>
<dbReference type="InterPro" id="IPR002646">
    <property type="entry name" value="PolA_pol_head_dom"/>
</dbReference>
<feature type="binding site" evidence="11">
    <location>
        <position position="165"/>
    </location>
    <ligand>
        <name>ATP</name>
        <dbReference type="ChEBI" id="CHEBI:30616"/>
    </ligand>
</feature>
<feature type="binding site" evidence="11">
    <location>
        <position position="165"/>
    </location>
    <ligand>
        <name>CTP</name>
        <dbReference type="ChEBI" id="CHEBI:37563"/>
    </ligand>
</feature>
<keyword evidence="5 11" id="KW-0479">Metal-binding</keyword>
<dbReference type="Gene3D" id="3.30.460.10">
    <property type="entry name" value="Beta Polymerase, domain 2"/>
    <property type="match status" value="1"/>
</dbReference>
<evidence type="ECO:0000256" key="4">
    <source>
        <dbReference type="ARBA" id="ARBA00022695"/>
    </source>
</evidence>
<keyword evidence="9 11" id="KW-0460">Magnesium</keyword>
<dbReference type="GO" id="GO:0001680">
    <property type="term" value="P:tRNA 3'-terminal CCA addition"/>
    <property type="evidence" value="ECO:0007669"/>
    <property type="project" value="UniProtKB-UniRule"/>
</dbReference>
<keyword evidence="10 11" id="KW-0694">RNA-binding</keyword>
<gene>
    <name evidence="11" type="primary">cca</name>
    <name evidence="15" type="ORF">P7H00_07945</name>
</gene>
<evidence type="ECO:0000256" key="1">
    <source>
        <dbReference type="ARBA" id="ARBA00001946"/>
    </source>
</evidence>
<dbReference type="GO" id="GO:0004810">
    <property type="term" value="F:CCA tRNA nucleotidyltransferase activity"/>
    <property type="evidence" value="ECO:0007669"/>
    <property type="project" value="UniProtKB-UniRule"/>
</dbReference>
<comment type="miscellaneous">
    <text evidence="11">A single active site specifically recognizes both ATP and CTP and is responsible for their addition.</text>
</comment>
<dbReference type="EC" id="2.7.7.72" evidence="11"/>
<comment type="function">
    <text evidence="11">Catalyzes the addition and repair of the essential 3'-terminal CCA sequence in tRNAs without using a nucleic acid template. Adds these three nucleotides in the order of C, C, and A to the tRNA nucleotide-73, using CTP and ATP as substrates and producing inorganic pyrophosphate. tRNA 3'-terminal CCA addition is required both for tRNA processing and repair. Also involved in tRNA surveillance by mediating tandem CCA addition to generate a CCACCA at the 3' terminus of unstable tRNAs. While stable tRNAs receive only 3'-terminal CCA, unstable tRNAs are marked with CCACCA and rapidly degraded.</text>
</comment>
<evidence type="ECO:0000256" key="5">
    <source>
        <dbReference type="ARBA" id="ARBA00022723"/>
    </source>
</evidence>
<evidence type="ECO:0000256" key="6">
    <source>
        <dbReference type="ARBA" id="ARBA00022741"/>
    </source>
</evidence>
<evidence type="ECO:0000256" key="10">
    <source>
        <dbReference type="ARBA" id="ARBA00022884"/>
    </source>
</evidence>
<evidence type="ECO:0000313" key="16">
    <source>
        <dbReference type="Proteomes" id="UP001180842"/>
    </source>
</evidence>
<evidence type="ECO:0000256" key="9">
    <source>
        <dbReference type="ARBA" id="ARBA00022842"/>
    </source>
</evidence>
<evidence type="ECO:0000259" key="13">
    <source>
        <dbReference type="Pfam" id="PF12627"/>
    </source>
</evidence>
<dbReference type="SUPFAM" id="SSF81301">
    <property type="entry name" value="Nucleotidyltransferase"/>
    <property type="match status" value="1"/>
</dbReference>
<feature type="binding site" evidence="11">
    <location>
        <position position="168"/>
    </location>
    <ligand>
        <name>CTP</name>
        <dbReference type="ChEBI" id="CHEBI:37563"/>
    </ligand>
</feature>
<keyword evidence="4 11" id="KW-0548">Nucleotidyltransferase</keyword>
<dbReference type="Pfam" id="PF12627">
    <property type="entry name" value="PolyA_pol_RNAbd"/>
    <property type="match status" value="1"/>
</dbReference>
<dbReference type="InterPro" id="IPR050264">
    <property type="entry name" value="Bact_CCA-adding_enz_type3_sf"/>
</dbReference>
<protein>
    <recommendedName>
        <fullName evidence="11">CCA-adding enzyme</fullName>
        <ecNumber evidence="11">2.7.7.72</ecNumber>
    </recommendedName>
    <alternativeName>
        <fullName evidence="11">CCA tRNA nucleotidyltransferase</fullName>
    </alternativeName>
    <alternativeName>
        <fullName evidence="11">tRNA CCA-pyrophosphorylase</fullName>
    </alternativeName>
    <alternativeName>
        <fullName evidence="11">tRNA adenylyl-/cytidylyl- transferase</fullName>
    </alternativeName>
    <alternativeName>
        <fullName evidence="11">tRNA nucleotidyltransferase</fullName>
    </alternativeName>
    <alternativeName>
        <fullName evidence="11">tRNA-NT</fullName>
    </alternativeName>
</protein>
<evidence type="ECO:0000256" key="11">
    <source>
        <dbReference type="HAMAP-Rule" id="MF_01263"/>
    </source>
</evidence>
<feature type="binding site" evidence="11">
    <location>
        <position position="45"/>
    </location>
    <ligand>
        <name>Mg(2+)</name>
        <dbReference type="ChEBI" id="CHEBI:18420"/>
    </ligand>
</feature>
<feature type="binding site" evidence="11">
    <location>
        <position position="162"/>
    </location>
    <ligand>
        <name>ATP</name>
        <dbReference type="ChEBI" id="CHEBI:30616"/>
    </ligand>
</feature>
<dbReference type="InterPro" id="IPR032810">
    <property type="entry name" value="CCA-adding_enz_C"/>
</dbReference>
<comment type="cofactor">
    <cofactor evidence="1 11">
        <name>Mg(2+)</name>
        <dbReference type="ChEBI" id="CHEBI:18420"/>
    </cofactor>
</comment>
<evidence type="ECO:0000259" key="14">
    <source>
        <dbReference type="Pfam" id="PF13735"/>
    </source>
</evidence>
<feature type="domain" description="CCA-adding enzyme C-terminal" evidence="14">
    <location>
        <begin position="251"/>
        <end position="396"/>
    </location>
</feature>
<accession>A0AAE4L6I8</accession>
<dbReference type="Gene3D" id="1.10.246.80">
    <property type="match status" value="1"/>
</dbReference>
<dbReference type="NCBIfam" id="NF009814">
    <property type="entry name" value="PRK13299.1"/>
    <property type="match status" value="1"/>
</dbReference>
<evidence type="ECO:0000256" key="7">
    <source>
        <dbReference type="ARBA" id="ARBA00022800"/>
    </source>
</evidence>
<dbReference type="GO" id="GO:0005524">
    <property type="term" value="F:ATP binding"/>
    <property type="evidence" value="ECO:0007669"/>
    <property type="project" value="UniProtKB-UniRule"/>
</dbReference>
<dbReference type="EMBL" id="JARQAI010000009">
    <property type="protein sequence ID" value="MDT2737057.1"/>
    <property type="molecule type" value="Genomic_DNA"/>
</dbReference>
<dbReference type="SUPFAM" id="SSF81891">
    <property type="entry name" value="Poly A polymerase C-terminal region-like"/>
    <property type="match status" value="1"/>
</dbReference>
<feature type="binding site" evidence="11">
    <location>
        <position position="47"/>
    </location>
    <ligand>
        <name>Mg(2+)</name>
        <dbReference type="ChEBI" id="CHEBI:18420"/>
    </ligand>
</feature>
<feature type="binding site" evidence="11">
    <location>
        <position position="159"/>
    </location>
    <ligand>
        <name>CTP</name>
        <dbReference type="ChEBI" id="CHEBI:37563"/>
    </ligand>
</feature>
<feature type="binding site" evidence="11">
    <location>
        <position position="32"/>
    </location>
    <ligand>
        <name>CTP</name>
        <dbReference type="ChEBI" id="CHEBI:37563"/>
    </ligand>
</feature>
<comment type="similarity">
    <text evidence="11">Belongs to the tRNA nucleotidyltransferase/poly(A) polymerase family. Bacterial CCA-adding enzyme type 3 subfamily.</text>
</comment>
<feature type="binding site" evidence="11">
    <location>
        <position position="32"/>
    </location>
    <ligand>
        <name>ATP</name>
        <dbReference type="ChEBI" id="CHEBI:30616"/>
    </ligand>
</feature>
<dbReference type="Pfam" id="PF01743">
    <property type="entry name" value="PolyA_pol"/>
    <property type="match status" value="1"/>
</dbReference>
<dbReference type="Gene3D" id="1.10.110.30">
    <property type="match status" value="1"/>
</dbReference>
<comment type="subunit">
    <text evidence="11">Homodimer.</text>
</comment>
<proteinExistence type="inferred from homology"/>
<keyword evidence="8 11" id="KW-0067">ATP-binding</keyword>
<sequence length="409" mass="47318">MKLEAFPLEFQGAMPILRKLQSAGYEAYYVGGSVRDILLNKPIHDVDIATSAFPAEVKELFHRTIDVGIDHGTVMVITKEATYEVTTFRTESTYQDYRRPDHVEFVRSLKEDLKRRDFTINALAVGIDGTVIDLFDGLEDLRNKVLRAVGNPYERFHEDALRMMRALRFVSHLGFTLEPNTFGAIQEYHSLLAKISVERINVEFVKLMMGSFRSAGLRSFVESECYIYCPGLRNYGEALLNFAELHGPAIPTERQAWTLLMTMLELTVSDIRNLMKEWKCSNQLIKEVTQMVPALQFRLKAEWDNWSLYQLGRELALSVEYLLYYFDREPNLAKIRLLYQYLPIHSLKDLAVKGNEVMEHFTYRRGPWISETLHTLEQEVVEGRLKNEKAELLTFADQFLKANSSLFNS</sequence>
<dbReference type="GO" id="GO:0000049">
    <property type="term" value="F:tRNA binding"/>
    <property type="evidence" value="ECO:0007669"/>
    <property type="project" value="UniProtKB-UniRule"/>
</dbReference>
<feature type="binding site" evidence="11">
    <location>
        <position position="168"/>
    </location>
    <ligand>
        <name>ATP</name>
        <dbReference type="ChEBI" id="CHEBI:30616"/>
    </ligand>
</feature>
<feature type="binding site" evidence="11">
    <location>
        <position position="159"/>
    </location>
    <ligand>
        <name>ATP</name>
        <dbReference type="ChEBI" id="CHEBI:30616"/>
    </ligand>
</feature>
<comment type="catalytic activity">
    <reaction evidence="11">
        <text>a tRNA with a 3' CCA end + 2 CTP + ATP = a tRNA with a 3' CCACCA end + 3 diphosphate</text>
        <dbReference type="Rhea" id="RHEA:76235"/>
        <dbReference type="Rhea" id="RHEA-COMP:10468"/>
        <dbReference type="Rhea" id="RHEA-COMP:18655"/>
        <dbReference type="ChEBI" id="CHEBI:30616"/>
        <dbReference type="ChEBI" id="CHEBI:33019"/>
        <dbReference type="ChEBI" id="CHEBI:37563"/>
        <dbReference type="ChEBI" id="CHEBI:83071"/>
        <dbReference type="ChEBI" id="CHEBI:195187"/>
    </reaction>
</comment>
<dbReference type="Gene3D" id="1.20.58.560">
    <property type="match status" value="1"/>
</dbReference>
<dbReference type="CDD" id="cd05398">
    <property type="entry name" value="NT_ClassII-CCAase"/>
    <property type="match status" value="1"/>
</dbReference>
<keyword evidence="2 11" id="KW-0808">Transferase</keyword>
<name>A0AAE4L6I8_9ENTE</name>
<evidence type="ECO:0000256" key="3">
    <source>
        <dbReference type="ARBA" id="ARBA00022694"/>
    </source>
</evidence>
<evidence type="ECO:0000313" key="15">
    <source>
        <dbReference type="EMBL" id="MDT2737057.1"/>
    </source>
</evidence>
<feature type="binding site" evidence="11">
    <location>
        <position position="162"/>
    </location>
    <ligand>
        <name>CTP</name>
        <dbReference type="ChEBI" id="CHEBI:37563"/>
    </ligand>
</feature>
<dbReference type="InterPro" id="IPR032828">
    <property type="entry name" value="PolyA_RNA-bd"/>
</dbReference>